<dbReference type="Gene3D" id="3.15.10.50">
    <property type="match status" value="1"/>
</dbReference>
<dbReference type="AlphaFoldDB" id="R4WKW3"/>
<name>R4WKW3_RIPPE</name>
<protein>
    <submittedName>
        <fullName evidence="1">Uncharacterized protein</fullName>
    </submittedName>
</protein>
<dbReference type="InterPro" id="IPR038602">
    <property type="entry name" value="Mite_allergen_7_sf"/>
</dbReference>
<reference evidence="1" key="1">
    <citation type="journal article" date="2013" name="PLoS ONE">
        <title>Gene expression in gut symbiotic organ of stinkbug affected by extracellular bacterial symbiont.</title>
        <authorList>
            <person name="Futahashi R."/>
            <person name="Tanaka K."/>
            <person name="Tanahashi M."/>
            <person name="Nikoh N."/>
            <person name="Kikuchi Y."/>
            <person name="Lee B.L."/>
            <person name="Fukatsu T."/>
        </authorList>
    </citation>
    <scope>NUCLEOTIDE SEQUENCE</scope>
    <source>
        <tissue evidence="1">Midgut</tissue>
    </source>
</reference>
<proteinExistence type="evidence at transcript level"/>
<accession>R4WKW3</accession>
<organism evidence="1">
    <name type="scientific">Riptortus pedestris</name>
    <name type="common">Bean bug</name>
    <dbReference type="NCBI Taxonomy" id="329032"/>
    <lineage>
        <taxon>Eukaryota</taxon>
        <taxon>Metazoa</taxon>
        <taxon>Ecdysozoa</taxon>
        <taxon>Arthropoda</taxon>
        <taxon>Hexapoda</taxon>
        <taxon>Insecta</taxon>
        <taxon>Pterygota</taxon>
        <taxon>Neoptera</taxon>
        <taxon>Paraneoptera</taxon>
        <taxon>Hemiptera</taxon>
        <taxon>Heteroptera</taxon>
        <taxon>Panheteroptera</taxon>
        <taxon>Pentatomomorpha</taxon>
        <taxon>Coreoidea</taxon>
        <taxon>Alydidae</taxon>
        <taxon>Riptortus</taxon>
    </lineage>
</organism>
<dbReference type="EMBL" id="AK418263">
    <property type="protein sequence ID" value="BAN21475.1"/>
    <property type="molecule type" value="mRNA"/>
</dbReference>
<feature type="non-terminal residue" evidence="1">
    <location>
        <position position="179"/>
    </location>
</feature>
<sequence>MDRMRYFLAFVYMFAYCESSVLNAILDYALESNRAELVKAGNTSAAIGDLEHDFEISLRFLNVSGDLTCMQGWVKDFSTLLRIGDVSCRLGEEGFVVSADLLLGKLQLGFKHCRLRVPPLAGSLSGQLSMTVRHHQIQARASLSLDKQRHCSPQLEALTLGGVEQVVIDSTDGLFNMII</sequence>
<evidence type="ECO:0000313" key="1">
    <source>
        <dbReference type="EMBL" id="BAN21475.1"/>
    </source>
</evidence>